<proteinExistence type="predicted"/>
<dbReference type="PANTHER" id="PTHR45648">
    <property type="entry name" value="GDSL LIPASE/ACYLHYDROLASE FAMILY PROTEIN (AFU_ORTHOLOGUE AFUA_4G14700)"/>
    <property type="match status" value="1"/>
</dbReference>
<evidence type="ECO:0000313" key="3">
    <source>
        <dbReference type="EMBL" id="THV02600.1"/>
    </source>
</evidence>
<dbReference type="InterPro" id="IPR051058">
    <property type="entry name" value="GDSL_Est/Lipase"/>
</dbReference>
<dbReference type="Gene3D" id="3.40.50.1110">
    <property type="entry name" value="SGNH hydrolase"/>
    <property type="match status" value="1"/>
</dbReference>
<evidence type="ECO:0000256" key="2">
    <source>
        <dbReference type="SAM" id="SignalP"/>
    </source>
</evidence>
<keyword evidence="4" id="KW-1185">Reference proteome</keyword>
<dbReference type="PANTHER" id="PTHR45648:SF22">
    <property type="entry name" value="GDSL LIPASE_ACYLHYDROLASE FAMILY PROTEIN (AFU_ORTHOLOGUE AFUA_4G14700)"/>
    <property type="match status" value="1"/>
</dbReference>
<evidence type="ECO:0000313" key="4">
    <source>
        <dbReference type="Proteomes" id="UP000297245"/>
    </source>
</evidence>
<feature type="signal peptide" evidence="2">
    <location>
        <begin position="1"/>
        <end position="21"/>
    </location>
</feature>
<dbReference type="OrthoDB" id="1600564at2759"/>
<gene>
    <name evidence="3" type="ORF">K435DRAFT_775405</name>
</gene>
<evidence type="ECO:0000256" key="1">
    <source>
        <dbReference type="ARBA" id="ARBA00022801"/>
    </source>
</evidence>
<feature type="chain" id="PRO_5020969380" evidence="2">
    <location>
        <begin position="22"/>
        <end position="329"/>
    </location>
</feature>
<sequence>MIGLAVLGYVSLLLLSATSYACTRVLQPGSPYGSIQPSQLRNLVTFGDSYTDHTAFKTSNMTAWPIYAASYSNASLYPFAKAGAVCSQAITPIPFPEVNLVDAQLPNYFNASLDLNMTESLFTLWIGTNDLGQLGLLTGQNTPGMSLIDTTACAVNWVKTLYDSGARNFLFQQVIPLQLVPIYTPESYPDRYWTAERNTTEWSITMEQYACTVVNLATFMLRDLVQTLPGAHVGIFDTYSMYTDMYENPQNYFNGTAPLNVKTPGKSCVFTIGESTTDTGNCTIAGPTDRDSFMWWDELHPSEQSARTLAKHVAEVISTGKNKWTTWLS</sequence>
<dbReference type="Proteomes" id="UP000297245">
    <property type="component" value="Unassembled WGS sequence"/>
</dbReference>
<dbReference type="InterPro" id="IPR036514">
    <property type="entry name" value="SGNH_hydro_sf"/>
</dbReference>
<dbReference type="InterPro" id="IPR001087">
    <property type="entry name" value="GDSL"/>
</dbReference>
<dbReference type="Pfam" id="PF00657">
    <property type="entry name" value="Lipase_GDSL"/>
    <property type="match status" value="1"/>
</dbReference>
<protein>
    <submittedName>
        <fullName evidence="3">Carbohydrate esterase family 16 protein</fullName>
    </submittedName>
</protein>
<dbReference type="EMBL" id="ML179075">
    <property type="protein sequence ID" value="THV02600.1"/>
    <property type="molecule type" value="Genomic_DNA"/>
</dbReference>
<name>A0A4S8MIM7_DENBC</name>
<organism evidence="3 4">
    <name type="scientific">Dendrothele bispora (strain CBS 962.96)</name>
    <dbReference type="NCBI Taxonomy" id="1314807"/>
    <lineage>
        <taxon>Eukaryota</taxon>
        <taxon>Fungi</taxon>
        <taxon>Dikarya</taxon>
        <taxon>Basidiomycota</taxon>
        <taxon>Agaricomycotina</taxon>
        <taxon>Agaricomycetes</taxon>
        <taxon>Agaricomycetidae</taxon>
        <taxon>Agaricales</taxon>
        <taxon>Agaricales incertae sedis</taxon>
        <taxon>Dendrothele</taxon>
    </lineage>
</organism>
<dbReference type="AlphaFoldDB" id="A0A4S8MIM7"/>
<dbReference type="SUPFAM" id="SSF52266">
    <property type="entry name" value="SGNH hydrolase"/>
    <property type="match status" value="1"/>
</dbReference>
<keyword evidence="1" id="KW-0378">Hydrolase</keyword>
<accession>A0A4S8MIM7</accession>
<reference evidence="3 4" key="1">
    <citation type="journal article" date="2019" name="Nat. Ecol. Evol.">
        <title>Megaphylogeny resolves global patterns of mushroom evolution.</title>
        <authorList>
            <person name="Varga T."/>
            <person name="Krizsan K."/>
            <person name="Foldi C."/>
            <person name="Dima B."/>
            <person name="Sanchez-Garcia M."/>
            <person name="Sanchez-Ramirez S."/>
            <person name="Szollosi G.J."/>
            <person name="Szarkandi J.G."/>
            <person name="Papp V."/>
            <person name="Albert L."/>
            <person name="Andreopoulos W."/>
            <person name="Angelini C."/>
            <person name="Antonin V."/>
            <person name="Barry K.W."/>
            <person name="Bougher N.L."/>
            <person name="Buchanan P."/>
            <person name="Buyck B."/>
            <person name="Bense V."/>
            <person name="Catcheside P."/>
            <person name="Chovatia M."/>
            <person name="Cooper J."/>
            <person name="Damon W."/>
            <person name="Desjardin D."/>
            <person name="Finy P."/>
            <person name="Geml J."/>
            <person name="Haridas S."/>
            <person name="Hughes K."/>
            <person name="Justo A."/>
            <person name="Karasinski D."/>
            <person name="Kautmanova I."/>
            <person name="Kiss B."/>
            <person name="Kocsube S."/>
            <person name="Kotiranta H."/>
            <person name="LaButti K.M."/>
            <person name="Lechner B.E."/>
            <person name="Liimatainen K."/>
            <person name="Lipzen A."/>
            <person name="Lukacs Z."/>
            <person name="Mihaltcheva S."/>
            <person name="Morgado L.N."/>
            <person name="Niskanen T."/>
            <person name="Noordeloos M.E."/>
            <person name="Ohm R.A."/>
            <person name="Ortiz-Santana B."/>
            <person name="Ovrebo C."/>
            <person name="Racz N."/>
            <person name="Riley R."/>
            <person name="Savchenko A."/>
            <person name="Shiryaev A."/>
            <person name="Soop K."/>
            <person name="Spirin V."/>
            <person name="Szebenyi C."/>
            <person name="Tomsovsky M."/>
            <person name="Tulloss R.E."/>
            <person name="Uehling J."/>
            <person name="Grigoriev I.V."/>
            <person name="Vagvolgyi C."/>
            <person name="Papp T."/>
            <person name="Martin F.M."/>
            <person name="Miettinen O."/>
            <person name="Hibbett D.S."/>
            <person name="Nagy L.G."/>
        </authorList>
    </citation>
    <scope>NUCLEOTIDE SEQUENCE [LARGE SCALE GENOMIC DNA]</scope>
    <source>
        <strain evidence="3 4">CBS 962.96</strain>
    </source>
</reference>
<dbReference type="GO" id="GO:0016788">
    <property type="term" value="F:hydrolase activity, acting on ester bonds"/>
    <property type="evidence" value="ECO:0007669"/>
    <property type="project" value="InterPro"/>
</dbReference>
<keyword evidence="2" id="KW-0732">Signal</keyword>